<protein>
    <recommendedName>
        <fullName evidence="4">Secreted protein</fullName>
    </recommendedName>
</protein>
<accession>A0A1A7BSP9</accession>
<dbReference type="AlphaFoldDB" id="A0A1A7BSP9"/>
<dbReference type="Proteomes" id="UP000092713">
    <property type="component" value="Unassembled WGS sequence"/>
</dbReference>
<keyword evidence="3" id="KW-1185">Reference proteome</keyword>
<evidence type="ECO:0000313" key="2">
    <source>
        <dbReference type="EMBL" id="OBV36561.1"/>
    </source>
</evidence>
<proteinExistence type="predicted"/>
<evidence type="ECO:0008006" key="4">
    <source>
        <dbReference type="Google" id="ProtNLM"/>
    </source>
</evidence>
<feature type="signal peptide" evidence="1">
    <location>
        <begin position="1"/>
        <end position="28"/>
    </location>
</feature>
<name>A0A1A7BSP9_9BURK</name>
<gene>
    <name evidence="2" type="ORF">ASR47_100133</name>
</gene>
<dbReference type="STRING" id="1747903.ASR47_100133"/>
<evidence type="ECO:0000313" key="3">
    <source>
        <dbReference type="Proteomes" id="UP000092713"/>
    </source>
</evidence>
<reference evidence="2 3" key="1">
    <citation type="submission" date="2016-04" db="EMBL/GenBank/DDBJ databases">
        <title>Draft genome sequence of Janthinobacterium psychrotolerans sp. nov., isolated from freshwater sediments in Denmark.</title>
        <authorList>
            <person name="Gong X."/>
            <person name="Skrivergaard S."/>
            <person name="Korsgaard B.S."/>
            <person name="Schreiber L."/>
            <person name="Marshall I.P."/>
            <person name="Finster K."/>
            <person name="Schramm A."/>
        </authorList>
    </citation>
    <scope>NUCLEOTIDE SEQUENCE [LARGE SCALE GENOMIC DNA]</scope>
    <source>
        <strain evidence="2 3">S3-2</strain>
    </source>
</reference>
<keyword evidence="1" id="KW-0732">Signal</keyword>
<organism evidence="2 3">
    <name type="scientific">Janthinobacterium psychrotolerans</name>
    <dbReference type="NCBI Taxonomy" id="1747903"/>
    <lineage>
        <taxon>Bacteria</taxon>
        <taxon>Pseudomonadati</taxon>
        <taxon>Pseudomonadota</taxon>
        <taxon>Betaproteobacteria</taxon>
        <taxon>Burkholderiales</taxon>
        <taxon>Oxalobacteraceae</taxon>
        <taxon>Janthinobacterium</taxon>
    </lineage>
</organism>
<sequence>MPSSWKGRSVKKQMIFSSLMVCALQANASASDCADAGMRLNDMAGKDQQIRQEWYALEQNSKGTSVEKEALQKRWKVIDGENLKQVKNIIAACGWPGTAKDSHSAWLLVQLCR</sequence>
<evidence type="ECO:0000256" key="1">
    <source>
        <dbReference type="SAM" id="SignalP"/>
    </source>
</evidence>
<feature type="chain" id="PRO_5008355276" description="Secreted protein" evidence="1">
    <location>
        <begin position="29"/>
        <end position="113"/>
    </location>
</feature>
<dbReference type="EMBL" id="LOCQ01000062">
    <property type="protein sequence ID" value="OBV36561.1"/>
    <property type="molecule type" value="Genomic_DNA"/>
</dbReference>
<comment type="caution">
    <text evidence="2">The sequence shown here is derived from an EMBL/GenBank/DDBJ whole genome shotgun (WGS) entry which is preliminary data.</text>
</comment>